<reference evidence="11" key="1">
    <citation type="journal article" date="2024" name="Gigascience">
        <title>Chromosome-level genome of the poultry shaft louse Menopon gallinae provides insight into the host-switching and adaptive evolution of parasitic lice.</title>
        <authorList>
            <person name="Xu Y."/>
            <person name="Ma L."/>
            <person name="Liu S."/>
            <person name="Liang Y."/>
            <person name="Liu Q."/>
            <person name="He Z."/>
            <person name="Tian L."/>
            <person name="Duan Y."/>
            <person name="Cai W."/>
            <person name="Li H."/>
            <person name="Song F."/>
        </authorList>
    </citation>
    <scope>NUCLEOTIDE SEQUENCE</scope>
    <source>
        <strain evidence="11">Cailab_2023a</strain>
    </source>
</reference>
<evidence type="ECO:0000256" key="7">
    <source>
        <dbReference type="ARBA" id="ARBA00022989"/>
    </source>
</evidence>
<evidence type="ECO:0000256" key="9">
    <source>
        <dbReference type="ARBA" id="ARBA00023136"/>
    </source>
</evidence>
<gene>
    <name evidence="11" type="ORF">PYX00_001883</name>
</gene>
<dbReference type="GO" id="GO:0006493">
    <property type="term" value="P:protein O-linked glycosylation"/>
    <property type="evidence" value="ECO:0007669"/>
    <property type="project" value="TreeGrafter"/>
</dbReference>
<evidence type="ECO:0000256" key="4">
    <source>
        <dbReference type="ARBA" id="ARBA00022679"/>
    </source>
</evidence>
<dbReference type="PANTHER" id="PTHR11214:SF235">
    <property type="entry name" value="HEXOSYLTRANSFERASE"/>
    <property type="match status" value="1"/>
</dbReference>
<keyword evidence="5 10" id="KW-0812">Transmembrane</keyword>
<sequence>MFTKTNQSNNLRRWLIFLYFFSTLSVTIFILYLESGYHGKNVINGRADQLDDSLGDKQLLDLKHFRYVINSQVCGKQNRKKILTVVIVTSYAGDVDMRNTIRRAYPARILSKFGVRRIFLLALVDEKKEKVTQEMILDESQKFNDILQGNFIEDYRNLTYKHVMGLQWVTEYCFQAKYNLLLAGYVMNHMKPMRDPTNKWFVTNKEYPRQDYPNFLIDDLYVTGLLVEKTNITFVKLNRYYTTHPEYLQCCIDKPNFICDYLIGPVGNDNRLMLLFEKFSENCFYKTCRKRGENNSLKSTCIAKWKDEPFGKGRASVDLITLS</sequence>
<dbReference type="Pfam" id="PF01762">
    <property type="entry name" value="Galactosyl_T"/>
    <property type="match status" value="1"/>
</dbReference>
<protein>
    <recommendedName>
        <fullName evidence="10">Hexosyltransferase</fullName>
        <ecNumber evidence="10">2.4.1.-</ecNumber>
    </recommendedName>
</protein>
<comment type="caution">
    <text evidence="11">The sequence shown here is derived from an EMBL/GenBank/DDBJ whole genome shotgun (WGS) entry which is preliminary data.</text>
</comment>
<keyword evidence="7 10" id="KW-1133">Transmembrane helix</keyword>
<keyword evidence="9 10" id="KW-0472">Membrane</keyword>
<dbReference type="InterPro" id="IPR002659">
    <property type="entry name" value="Glyco_trans_31"/>
</dbReference>
<evidence type="ECO:0000256" key="2">
    <source>
        <dbReference type="ARBA" id="ARBA00008661"/>
    </source>
</evidence>
<dbReference type="GO" id="GO:0000139">
    <property type="term" value="C:Golgi membrane"/>
    <property type="evidence" value="ECO:0007669"/>
    <property type="project" value="UniProtKB-SubCell"/>
</dbReference>
<name>A0AAW2IFU9_9NEOP</name>
<dbReference type="EC" id="2.4.1.-" evidence="10"/>
<evidence type="ECO:0000256" key="5">
    <source>
        <dbReference type="ARBA" id="ARBA00022692"/>
    </source>
</evidence>
<comment type="similarity">
    <text evidence="2 10">Belongs to the glycosyltransferase 31 family.</text>
</comment>
<keyword evidence="3 10" id="KW-0328">Glycosyltransferase</keyword>
<evidence type="ECO:0000256" key="3">
    <source>
        <dbReference type="ARBA" id="ARBA00022676"/>
    </source>
</evidence>
<keyword evidence="6 10" id="KW-0735">Signal-anchor</keyword>
<feature type="transmembrane region" description="Helical" evidence="10">
    <location>
        <begin position="14"/>
        <end position="33"/>
    </location>
</feature>
<organism evidence="11">
    <name type="scientific">Menopon gallinae</name>
    <name type="common">poultry shaft louse</name>
    <dbReference type="NCBI Taxonomy" id="328185"/>
    <lineage>
        <taxon>Eukaryota</taxon>
        <taxon>Metazoa</taxon>
        <taxon>Ecdysozoa</taxon>
        <taxon>Arthropoda</taxon>
        <taxon>Hexapoda</taxon>
        <taxon>Insecta</taxon>
        <taxon>Pterygota</taxon>
        <taxon>Neoptera</taxon>
        <taxon>Paraneoptera</taxon>
        <taxon>Psocodea</taxon>
        <taxon>Troctomorpha</taxon>
        <taxon>Phthiraptera</taxon>
        <taxon>Amblycera</taxon>
        <taxon>Menoponidae</taxon>
        <taxon>Menopon</taxon>
    </lineage>
</organism>
<keyword evidence="4" id="KW-0808">Transferase</keyword>
<evidence type="ECO:0000313" key="11">
    <source>
        <dbReference type="EMBL" id="KAL0280657.1"/>
    </source>
</evidence>
<dbReference type="EMBL" id="JARGDH010000001">
    <property type="protein sequence ID" value="KAL0280657.1"/>
    <property type="molecule type" value="Genomic_DNA"/>
</dbReference>
<evidence type="ECO:0000256" key="6">
    <source>
        <dbReference type="ARBA" id="ARBA00022968"/>
    </source>
</evidence>
<evidence type="ECO:0000256" key="1">
    <source>
        <dbReference type="ARBA" id="ARBA00004323"/>
    </source>
</evidence>
<evidence type="ECO:0000256" key="8">
    <source>
        <dbReference type="ARBA" id="ARBA00023034"/>
    </source>
</evidence>
<proteinExistence type="inferred from homology"/>
<comment type="subcellular location">
    <subcellularLocation>
        <location evidence="1 10">Golgi apparatus membrane</location>
        <topology evidence="1 10">Single-pass type II membrane protein</topology>
    </subcellularLocation>
</comment>
<accession>A0AAW2IFU9</accession>
<dbReference type="GO" id="GO:0016758">
    <property type="term" value="F:hexosyltransferase activity"/>
    <property type="evidence" value="ECO:0007669"/>
    <property type="project" value="InterPro"/>
</dbReference>
<dbReference type="AlphaFoldDB" id="A0AAW2IFU9"/>
<dbReference type="PANTHER" id="PTHR11214">
    <property type="entry name" value="BETA-1,3-N-ACETYLGLUCOSAMINYLTRANSFERASE"/>
    <property type="match status" value="1"/>
</dbReference>
<keyword evidence="8 10" id="KW-0333">Golgi apparatus</keyword>
<evidence type="ECO:0000256" key="10">
    <source>
        <dbReference type="RuleBase" id="RU363063"/>
    </source>
</evidence>